<keyword evidence="1" id="KW-0812">Transmembrane</keyword>
<name>A0A9Q0JLI9_9ROSI</name>
<dbReference type="PROSITE" id="PS00455">
    <property type="entry name" value="AMP_BINDING"/>
    <property type="match status" value="1"/>
</dbReference>
<dbReference type="AlphaFoldDB" id="A0A9Q0JLI9"/>
<keyword evidence="1" id="KW-0472">Membrane</keyword>
<organism evidence="3 4">
    <name type="scientific">Turnera subulata</name>
    <dbReference type="NCBI Taxonomy" id="218843"/>
    <lineage>
        <taxon>Eukaryota</taxon>
        <taxon>Viridiplantae</taxon>
        <taxon>Streptophyta</taxon>
        <taxon>Embryophyta</taxon>
        <taxon>Tracheophyta</taxon>
        <taxon>Spermatophyta</taxon>
        <taxon>Magnoliopsida</taxon>
        <taxon>eudicotyledons</taxon>
        <taxon>Gunneridae</taxon>
        <taxon>Pentapetalae</taxon>
        <taxon>rosids</taxon>
        <taxon>fabids</taxon>
        <taxon>Malpighiales</taxon>
        <taxon>Passifloraceae</taxon>
        <taxon>Turnera</taxon>
    </lineage>
</organism>
<feature type="domain" description="AMP-dependent synthetase/ligase" evidence="2">
    <location>
        <begin position="106"/>
        <end position="398"/>
    </location>
</feature>
<dbReference type="PANTHER" id="PTHR43813">
    <property type="entry name" value="ACYL-ACTIVATING ENZYME 16, CHLOROPLASTIC-RELATED"/>
    <property type="match status" value="1"/>
</dbReference>
<evidence type="ECO:0000259" key="2">
    <source>
        <dbReference type="Pfam" id="PF00501"/>
    </source>
</evidence>
<dbReference type="InterPro" id="IPR020845">
    <property type="entry name" value="AMP-binding_CS"/>
</dbReference>
<comment type="caution">
    <text evidence="3">The sequence shown here is derived from an EMBL/GenBank/DDBJ whole genome shotgun (WGS) entry which is preliminary data.</text>
</comment>
<evidence type="ECO:0000256" key="1">
    <source>
        <dbReference type="SAM" id="Phobius"/>
    </source>
</evidence>
<dbReference type="EMBL" id="JAKUCV010001512">
    <property type="protein sequence ID" value="KAJ4846059.1"/>
    <property type="molecule type" value="Genomic_DNA"/>
</dbReference>
<dbReference type="GO" id="GO:0009507">
    <property type="term" value="C:chloroplast"/>
    <property type="evidence" value="ECO:0007669"/>
    <property type="project" value="TreeGrafter"/>
</dbReference>
<evidence type="ECO:0000313" key="4">
    <source>
        <dbReference type="Proteomes" id="UP001141552"/>
    </source>
</evidence>
<dbReference type="PANTHER" id="PTHR43813:SF1">
    <property type="entry name" value="ACYL-ACTIVATING ENZYME 16, CHLOROPLASTIC-RELATED"/>
    <property type="match status" value="1"/>
</dbReference>
<dbReference type="SUPFAM" id="SSF56801">
    <property type="entry name" value="Acetyl-CoA synthetase-like"/>
    <property type="match status" value="1"/>
</dbReference>
<dbReference type="Gene3D" id="3.40.50.12780">
    <property type="entry name" value="N-terminal domain of ligase-like"/>
    <property type="match status" value="1"/>
</dbReference>
<accession>A0A9Q0JLI9</accession>
<dbReference type="InterPro" id="IPR042099">
    <property type="entry name" value="ANL_N_sf"/>
</dbReference>
<proteinExistence type="predicted"/>
<protein>
    <submittedName>
        <fullName evidence="3">Long-chain-fatty-acid--[acyl-carrier-protein] ligase AEE15, chloroplastic</fullName>
    </submittedName>
</protein>
<dbReference type="InterPro" id="IPR052987">
    <property type="entry name" value="Chloroplast_AMP-bd_Enzymes"/>
</dbReference>
<evidence type="ECO:0000313" key="3">
    <source>
        <dbReference type="EMBL" id="KAJ4846059.1"/>
    </source>
</evidence>
<feature type="transmembrane region" description="Helical" evidence="1">
    <location>
        <begin position="431"/>
        <end position="453"/>
    </location>
</feature>
<dbReference type="OrthoDB" id="1700726at2759"/>
<dbReference type="GO" id="GO:0008922">
    <property type="term" value="F:long-chain fatty acid [acyl-carrier-protein] ligase activity"/>
    <property type="evidence" value="ECO:0007669"/>
    <property type="project" value="TreeGrafter"/>
</dbReference>
<dbReference type="GO" id="GO:0030497">
    <property type="term" value="P:fatty acid elongation"/>
    <property type="evidence" value="ECO:0007669"/>
    <property type="project" value="TreeGrafter"/>
</dbReference>
<sequence length="483" mass="54623">MNPLTATSSPAAALPLPSPYLRNRMATVITSPSFLLSSCDLRRALPLSLPRFHFSPLRQFRIHCEAKTEEGKIRRYSPHLEKPYLAGGNGALASDEWKAVPDIWRSSAEKYGDRVALVDPHHDPPTSITYKQLEQEILNFSEGLRVIGLNPDEKIALFAENSYRWLVSDQGMMSMGAINVVRGSRSSVQELLQIYKHSDSVALAVDNPELLNRIAEIFSSNTSVRFVILLWGDKSSLSIDGMAGMPLYSYQEILDLGRENRKTLVNSFDTGGHCKHETISSDDIATLIYTSGTSGNPKAVMLTHKNLLHQIINFWDVVPAVPGDRFLSMLPPWHAYERACEYFTFTRGIEQVYTTVRNLKDDLKLYQPHYTISVPLVYETLYSGIQKQISTSSALRKLVALTFLRISLAYMEFKRIYEGTYLTRNQEQPSYLVSALDWLWARIFAAILFPLHILASKLVYSKIRSAIGISKVLLLIFYKATFQ</sequence>
<reference evidence="3" key="2">
    <citation type="journal article" date="2023" name="Plants (Basel)">
        <title>Annotation of the Turnera subulata (Passifloraceae) Draft Genome Reveals the S-Locus Evolved after the Divergence of Turneroideae from Passifloroideae in a Stepwise Manner.</title>
        <authorList>
            <person name="Henning P.M."/>
            <person name="Roalson E.H."/>
            <person name="Mir W."/>
            <person name="McCubbin A.G."/>
            <person name="Shore J.S."/>
        </authorList>
    </citation>
    <scope>NUCLEOTIDE SEQUENCE</scope>
    <source>
        <strain evidence="3">F60SS</strain>
    </source>
</reference>
<keyword evidence="1" id="KW-1133">Transmembrane helix</keyword>
<dbReference type="InterPro" id="IPR000873">
    <property type="entry name" value="AMP-dep_synth/lig_dom"/>
</dbReference>
<dbReference type="Pfam" id="PF00501">
    <property type="entry name" value="AMP-binding"/>
    <property type="match status" value="1"/>
</dbReference>
<dbReference type="Proteomes" id="UP001141552">
    <property type="component" value="Unassembled WGS sequence"/>
</dbReference>
<reference evidence="3" key="1">
    <citation type="submission" date="2022-02" db="EMBL/GenBank/DDBJ databases">
        <authorList>
            <person name="Henning P.M."/>
            <person name="McCubbin A.G."/>
            <person name="Shore J.S."/>
        </authorList>
    </citation>
    <scope>NUCLEOTIDE SEQUENCE</scope>
    <source>
        <strain evidence="3">F60SS</strain>
        <tissue evidence="3">Leaves</tissue>
    </source>
</reference>
<gene>
    <name evidence="3" type="primary">AAE15</name>
    <name evidence="3" type="ORF">Tsubulata_002579</name>
</gene>
<keyword evidence="4" id="KW-1185">Reference proteome</keyword>
<keyword evidence="3" id="KW-0436">Ligase</keyword>